<dbReference type="Pfam" id="PF04313">
    <property type="entry name" value="HSDR_N"/>
    <property type="match status" value="1"/>
</dbReference>
<dbReference type="InterPro" id="IPR050742">
    <property type="entry name" value="Helicase_Restrict-Modif_Enz"/>
</dbReference>
<evidence type="ECO:0000259" key="1">
    <source>
        <dbReference type="PROSITE" id="PS51192"/>
    </source>
</evidence>
<keyword evidence="2" id="KW-0378">Hydrolase</keyword>
<reference evidence="2 3" key="1">
    <citation type="submission" date="2018-10" db="EMBL/GenBank/DDBJ databases">
        <title>Genome sequencing of Pedobacter jejuensis TNB23.</title>
        <authorList>
            <person name="Cho Y.-J."/>
            <person name="Cho A."/>
            <person name="Kim O.-S."/>
        </authorList>
    </citation>
    <scope>NUCLEOTIDE SEQUENCE [LARGE SCALE GENOMIC DNA]</scope>
    <source>
        <strain evidence="2 3">TNB23</strain>
    </source>
</reference>
<dbReference type="Pfam" id="PF04851">
    <property type="entry name" value="ResIII"/>
    <property type="match status" value="1"/>
</dbReference>
<dbReference type="PROSITE" id="PS51192">
    <property type="entry name" value="HELICASE_ATP_BIND_1"/>
    <property type="match status" value="1"/>
</dbReference>
<dbReference type="InterPro" id="IPR007409">
    <property type="entry name" value="Restrct_endonuc_type1_HsdR_N"/>
</dbReference>
<sequence length="797" mass="91352">MSKKLLSERDICTKFISPAIEDAGWNKLTQYLEEVSFTDGKIYVKGRLTTRGTRKRADYILYYKPNIPIAIIEAKDNKHSVGSGMQQALEYAQILDIPFVFSSNGDGFLFHDKTNEIKIEQELNLDQFPSPESLWEKYKLHKGIVTAKAEQIVEQDYFFDGSGRRPRYYQQNAINRTLEAIAAGQNRILLVMATGTGKTYTAFQIAYRLWKSKTKKRILFLADRNSLIDQTKRGDFKHFKDKMTVIKKRQVDKSYEIYLAIYQGLTGSEEEKNIFKQFTPEFFDLIIIDECHRGSAREDSAWREVLSYFKAATQIGLTATPKESDTTSNSEYFGEPIYTYSLKQGIDDGFLAPYRVVRIGLNVDLEGYRPEMGKTDIDGNEVEDKIYNRKDFDRTMIIEERTELVASKITEFLKGYDRFAKTIVFCRDIDHAERMRSALANQNSDLVSKNHKYIMRITGDNDEGKRELDNFIDPEAVYPVIATTSELMTTGVDAKTCKVIVLDAEIGSMTKFKQIIGRGTRIDEEHGKLYFTIMDFRNATDKFADKDFDGDPIRVKPLPQDADLGNIIDEEDEDTTPIIDELSGENITEQLTPKEPPTVREPAEEYKKSKREKIIINGVDVSVLVSRELHFNKDGKPITVNLHDYSKEMLQNKFHSLEEFLTVWNAADKKEVLINELAEQGVPVDALLEAVNRDCDLFDIICHVAFEQEPLTRKERANNVKKRNYFTKYGEQARKVLNALLDKYADEGIENIESMEVLKVNPVASYGSALEIIQSFGGKPNYLKAIKELENQLYQIA</sequence>
<dbReference type="InterPro" id="IPR027417">
    <property type="entry name" value="P-loop_NTPase"/>
</dbReference>
<accession>A0A3N0BXH3</accession>
<dbReference type="SUPFAM" id="SSF52540">
    <property type="entry name" value="P-loop containing nucleoside triphosphate hydrolases"/>
    <property type="match status" value="2"/>
</dbReference>
<name>A0A3N0BXH3_9SPHI</name>
<dbReference type="AlphaFoldDB" id="A0A3N0BXH3"/>
<dbReference type="GO" id="GO:0009307">
    <property type="term" value="P:DNA restriction-modification system"/>
    <property type="evidence" value="ECO:0007669"/>
    <property type="project" value="UniProtKB-KW"/>
</dbReference>
<gene>
    <name evidence="2" type="ORF">D7004_08745</name>
</gene>
<dbReference type="CDD" id="cd18799">
    <property type="entry name" value="SF2_C_EcoAI-like"/>
    <property type="match status" value="1"/>
</dbReference>
<dbReference type="OrthoDB" id="9759819at2"/>
<dbReference type="EMBL" id="RBEE01000012">
    <property type="protein sequence ID" value="RNL54170.1"/>
    <property type="molecule type" value="Genomic_DNA"/>
</dbReference>
<protein>
    <submittedName>
        <fullName evidence="2">DEAD/DEAH box helicase</fullName>
    </submittedName>
</protein>
<dbReference type="GO" id="GO:0005829">
    <property type="term" value="C:cytosol"/>
    <property type="evidence" value="ECO:0007669"/>
    <property type="project" value="TreeGrafter"/>
</dbReference>
<keyword evidence="3" id="KW-1185">Reference proteome</keyword>
<dbReference type="InterPro" id="IPR014001">
    <property type="entry name" value="Helicase_ATP-bd"/>
</dbReference>
<keyword evidence="2" id="KW-0347">Helicase</keyword>
<dbReference type="SMART" id="SM00487">
    <property type="entry name" value="DEXDc"/>
    <property type="match status" value="1"/>
</dbReference>
<proteinExistence type="predicted"/>
<dbReference type="PANTHER" id="PTHR47396">
    <property type="entry name" value="TYPE I RESTRICTION ENZYME ECOKI R PROTEIN"/>
    <property type="match status" value="1"/>
</dbReference>
<dbReference type="RefSeq" id="WP_123205490.1">
    <property type="nucleotide sequence ID" value="NZ_RBEE01000012.1"/>
</dbReference>
<dbReference type="InterPro" id="IPR006935">
    <property type="entry name" value="Helicase/UvrB_N"/>
</dbReference>
<evidence type="ECO:0000313" key="2">
    <source>
        <dbReference type="EMBL" id="RNL54170.1"/>
    </source>
</evidence>
<dbReference type="InterPro" id="IPR013670">
    <property type="entry name" value="EcoEI_R_C_dom"/>
</dbReference>
<dbReference type="Proteomes" id="UP000274046">
    <property type="component" value="Unassembled WGS sequence"/>
</dbReference>
<organism evidence="2 3">
    <name type="scientific">Pedobacter jejuensis</name>
    <dbReference type="NCBI Taxonomy" id="1268550"/>
    <lineage>
        <taxon>Bacteria</taxon>
        <taxon>Pseudomonadati</taxon>
        <taxon>Bacteroidota</taxon>
        <taxon>Sphingobacteriia</taxon>
        <taxon>Sphingobacteriales</taxon>
        <taxon>Sphingobacteriaceae</taxon>
        <taxon>Pedobacter</taxon>
    </lineage>
</organism>
<dbReference type="CDD" id="cd18032">
    <property type="entry name" value="DEXHc_RE_I_III_res"/>
    <property type="match status" value="1"/>
</dbReference>
<feature type="domain" description="Helicase ATP-binding" evidence="1">
    <location>
        <begin position="179"/>
        <end position="339"/>
    </location>
</feature>
<dbReference type="GO" id="GO:0004386">
    <property type="term" value="F:helicase activity"/>
    <property type="evidence" value="ECO:0007669"/>
    <property type="project" value="UniProtKB-KW"/>
</dbReference>
<dbReference type="NCBIfam" id="NF046051">
    <property type="entry name" value="restrict_EcoAI"/>
    <property type="match status" value="1"/>
</dbReference>
<dbReference type="Gene3D" id="3.90.1570.30">
    <property type="match status" value="1"/>
</dbReference>
<dbReference type="PANTHER" id="PTHR47396:SF1">
    <property type="entry name" value="ATP-DEPENDENT HELICASE IRC3-RELATED"/>
    <property type="match status" value="1"/>
</dbReference>
<keyword evidence="2" id="KW-0067">ATP-binding</keyword>
<evidence type="ECO:0000313" key="3">
    <source>
        <dbReference type="Proteomes" id="UP000274046"/>
    </source>
</evidence>
<dbReference type="GO" id="GO:0005524">
    <property type="term" value="F:ATP binding"/>
    <property type="evidence" value="ECO:0007669"/>
    <property type="project" value="UniProtKB-KW"/>
</dbReference>
<dbReference type="Gene3D" id="3.40.50.300">
    <property type="entry name" value="P-loop containing nucleotide triphosphate hydrolases"/>
    <property type="match status" value="2"/>
</dbReference>
<keyword evidence="2" id="KW-0547">Nucleotide-binding</keyword>
<dbReference type="Pfam" id="PF08463">
    <property type="entry name" value="EcoEI_R_C"/>
    <property type="match status" value="1"/>
</dbReference>
<dbReference type="GO" id="GO:0003677">
    <property type="term" value="F:DNA binding"/>
    <property type="evidence" value="ECO:0007669"/>
    <property type="project" value="UniProtKB-KW"/>
</dbReference>
<dbReference type="GO" id="GO:0009035">
    <property type="term" value="F:type I site-specific deoxyribonuclease activity"/>
    <property type="evidence" value="ECO:0007669"/>
    <property type="project" value="UniProtKB-EC"/>
</dbReference>
<comment type="caution">
    <text evidence="2">The sequence shown here is derived from an EMBL/GenBank/DDBJ whole genome shotgun (WGS) entry which is preliminary data.</text>
</comment>